<dbReference type="Pfam" id="PF02082">
    <property type="entry name" value="Rrf2"/>
    <property type="match status" value="1"/>
</dbReference>
<dbReference type="Gene3D" id="1.10.10.10">
    <property type="entry name" value="Winged helix-like DNA-binding domain superfamily/Winged helix DNA-binding domain"/>
    <property type="match status" value="1"/>
</dbReference>
<evidence type="ECO:0000313" key="3">
    <source>
        <dbReference type="Proteomes" id="UP000264179"/>
    </source>
</evidence>
<dbReference type="PANTHER" id="PTHR33221:SF15">
    <property type="entry name" value="HTH-TYPE TRANSCRIPTIONAL REGULATOR YWGB-RELATED"/>
    <property type="match status" value="1"/>
</dbReference>
<proteinExistence type="predicted"/>
<dbReference type="InterPro" id="IPR036388">
    <property type="entry name" value="WH-like_DNA-bd_sf"/>
</dbReference>
<dbReference type="InterPro" id="IPR000944">
    <property type="entry name" value="Tscrpt_reg_Rrf2"/>
</dbReference>
<protein>
    <submittedName>
        <fullName evidence="1">Rrf2 family transcriptional regulator</fullName>
    </submittedName>
</protein>
<dbReference type="Proteomes" id="UP000264753">
    <property type="component" value="Unassembled WGS sequence"/>
</dbReference>
<dbReference type="AlphaFoldDB" id="A0A358HY40"/>
<name>A0A358HY40_9PROT</name>
<dbReference type="PROSITE" id="PS51197">
    <property type="entry name" value="HTH_RRF2_2"/>
    <property type="match status" value="1"/>
</dbReference>
<sequence>MRQDNRMPRVLHALLHLDQMDGPATSDQLAGMLNTNPAVVRRTMAGLRDQGFVTSTKGHGGGWVLAKPLSEITLAGIYDALGAPKLFALGYSNDTSECLMEQAANAATAAALAAASETFLHALSSVTMADLADDFEVRLKELGLTPDNYRQSGSAQKAHTGTGH</sequence>
<reference evidence="3 4" key="1">
    <citation type="journal article" date="2018" name="Nat. Biotechnol.">
        <title>A standardized bacterial taxonomy based on genome phylogeny substantially revises the tree of life.</title>
        <authorList>
            <person name="Parks D.H."/>
            <person name="Chuvochina M."/>
            <person name="Waite D.W."/>
            <person name="Rinke C."/>
            <person name="Skarshewski A."/>
            <person name="Chaumeil P.A."/>
            <person name="Hugenholtz P."/>
        </authorList>
    </citation>
    <scope>NUCLEOTIDE SEQUENCE [LARGE SCALE GENOMIC DNA]</scope>
    <source>
        <strain evidence="1">UBA8707</strain>
        <strain evidence="2">UBA9881</strain>
    </source>
</reference>
<dbReference type="PANTHER" id="PTHR33221">
    <property type="entry name" value="WINGED HELIX-TURN-HELIX TRANSCRIPTIONAL REGULATOR, RRF2 FAMILY"/>
    <property type="match status" value="1"/>
</dbReference>
<dbReference type="SUPFAM" id="SSF46785">
    <property type="entry name" value="Winged helix' DNA-binding domain"/>
    <property type="match status" value="1"/>
</dbReference>
<comment type="caution">
    <text evidence="1">The sequence shown here is derived from an EMBL/GenBank/DDBJ whole genome shotgun (WGS) entry which is preliminary data.</text>
</comment>
<evidence type="ECO:0000313" key="1">
    <source>
        <dbReference type="EMBL" id="HBV00084.1"/>
    </source>
</evidence>
<dbReference type="InterPro" id="IPR036390">
    <property type="entry name" value="WH_DNA-bd_sf"/>
</dbReference>
<evidence type="ECO:0000313" key="2">
    <source>
        <dbReference type="EMBL" id="HCW67266.1"/>
    </source>
</evidence>
<dbReference type="RefSeq" id="WP_276654713.1">
    <property type="nucleotide sequence ID" value="NZ_DOOG01000160.1"/>
</dbReference>
<gene>
    <name evidence="1" type="ORF">DEF21_19575</name>
    <name evidence="2" type="ORF">DHR80_08650</name>
</gene>
<organism evidence="1 4">
    <name type="scientific">Thalassospira lucentensis</name>
    <dbReference type="NCBI Taxonomy" id="168935"/>
    <lineage>
        <taxon>Bacteria</taxon>
        <taxon>Pseudomonadati</taxon>
        <taxon>Pseudomonadota</taxon>
        <taxon>Alphaproteobacteria</taxon>
        <taxon>Rhodospirillales</taxon>
        <taxon>Thalassospiraceae</taxon>
        <taxon>Thalassospira</taxon>
    </lineage>
</organism>
<dbReference type="GO" id="GO:0003700">
    <property type="term" value="F:DNA-binding transcription factor activity"/>
    <property type="evidence" value="ECO:0007669"/>
    <property type="project" value="TreeGrafter"/>
</dbReference>
<dbReference type="Proteomes" id="UP000264179">
    <property type="component" value="Unassembled WGS sequence"/>
</dbReference>
<dbReference type="GO" id="GO:0005829">
    <property type="term" value="C:cytosol"/>
    <property type="evidence" value="ECO:0007669"/>
    <property type="project" value="TreeGrafter"/>
</dbReference>
<evidence type="ECO:0000313" key="4">
    <source>
        <dbReference type="Proteomes" id="UP000264753"/>
    </source>
</evidence>
<dbReference type="EMBL" id="DOOG01000160">
    <property type="protein sequence ID" value="HBV00084.1"/>
    <property type="molecule type" value="Genomic_DNA"/>
</dbReference>
<dbReference type="EMBL" id="DPOP01000074">
    <property type="protein sequence ID" value="HCW67266.1"/>
    <property type="molecule type" value="Genomic_DNA"/>
</dbReference>
<accession>A0A358HY40</accession>